<organism evidence="2">
    <name type="scientific">Anguilla anguilla</name>
    <name type="common">European freshwater eel</name>
    <name type="synonym">Muraena anguilla</name>
    <dbReference type="NCBI Taxonomy" id="7936"/>
    <lineage>
        <taxon>Eukaryota</taxon>
        <taxon>Metazoa</taxon>
        <taxon>Chordata</taxon>
        <taxon>Craniata</taxon>
        <taxon>Vertebrata</taxon>
        <taxon>Euteleostomi</taxon>
        <taxon>Actinopterygii</taxon>
        <taxon>Neopterygii</taxon>
        <taxon>Teleostei</taxon>
        <taxon>Anguilliformes</taxon>
        <taxon>Anguillidae</taxon>
        <taxon>Anguilla</taxon>
    </lineage>
</organism>
<evidence type="ECO:0000256" key="1">
    <source>
        <dbReference type="SAM" id="MobiDB-lite"/>
    </source>
</evidence>
<dbReference type="EMBL" id="GBXM01086622">
    <property type="protein sequence ID" value="JAH21955.1"/>
    <property type="molecule type" value="Transcribed_RNA"/>
</dbReference>
<reference evidence="2" key="1">
    <citation type="submission" date="2014-11" db="EMBL/GenBank/DDBJ databases">
        <authorList>
            <person name="Amaro Gonzalez C."/>
        </authorList>
    </citation>
    <scope>NUCLEOTIDE SEQUENCE</scope>
</reference>
<reference evidence="2" key="2">
    <citation type="journal article" date="2015" name="Fish Shellfish Immunol.">
        <title>Early steps in the European eel (Anguilla anguilla)-Vibrio vulnificus interaction in the gills: Role of the RtxA13 toxin.</title>
        <authorList>
            <person name="Callol A."/>
            <person name="Pajuelo D."/>
            <person name="Ebbesson L."/>
            <person name="Teles M."/>
            <person name="MacKenzie S."/>
            <person name="Amaro C."/>
        </authorList>
    </citation>
    <scope>NUCLEOTIDE SEQUENCE</scope>
</reference>
<feature type="compositionally biased region" description="Polar residues" evidence="1">
    <location>
        <begin position="11"/>
        <end position="24"/>
    </location>
</feature>
<sequence>MTLHYREHTWSPLTSPTDEGSSQEGCGGIKSEVECKNSHWYVASFPNNSLNFWGTYTD</sequence>
<proteinExistence type="predicted"/>
<name>A0A0E9R0E9_ANGAN</name>
<protein>
    <submittedName>
        <fullName evidence="2">Uncharacterized protein</fullName>
    </submittedName>
</protein>
<evidence type="ECO:0000313" key="2">
    <source>
        <dbReference type="EMBL" id="JAH21955.1"/>
    </source>
</evidence>
<dbReference type="AlphaFoldDB" id="A0A0E9R0E9"/>
<feature type="region of interest" description="Disordered" evidence="1">
    <location>
        <begin position="1"/>
        <end position="28"/>
    </location>
</feature>
<accession>A0A0E9R0E9</accession>